<dbReference type="PANTHER" id="PTHR32083">
    <property type="entry name" value="CILIA AND FLAGELLA-ASSOCIATED PROTEIN 58-RELATED"/>
    <property type="match status" value="1"/>
</dbReference>
<feature type="region of interest" description="Disordered" evidence="3">
    <location>
        <begin position="777"/>
        <end position="796"/>
    </location>
</feature>
<feature type="coiled-coil region" evidence="2">
    <location>
        <begin position="161"/>
        <end position="234"/>
    </location>
</feature>
<dbReference type="STRING" id="48269.A0A183LH11"/>
<name>A0A183LH11_9TREM</name>
<dbReference type="PANTHER" id="PTHR32083:SF48">
    <property type="entry name" value="TRANS-GOLGI NETWORK-LOCALIZED SYP41-INTERACTING PROTEIN 1"/>
    <property type="match status" value="1"/>
</dbReference>
<evidence type="ECO:0000256" key="2">
    <source>
        <dbReference type="SAM" id="Coils"/>
    </source>
</evidence>
<feature type="coiled-coil region" evidence="2">
    <location>
        <begin position="300"/>
        <end position="384"/>
    </location>
</feature>
<feature type="compositionally biased region" description="Low complexity" evidence="3">
    <location>
        <begin position="694"/>
        <end position="709"/>
    </location>
</feature>
<dbReference type="EMBL" id="UZAI01000853">
    <property type="protein sequence ID" value="VDO57028.1"/>
    <property type="molecule type" value="Genomic_DNA"/>
</dbReference>
<evidence type="ECO:0000313" key="4">
    <source>
        <dbReference type="EMBL" id="VDO57028.1"/>
    </source>
</evidence>
<feature type="region of interest" description="Disordered" evidence="3">
    <location>
        <begin position="673"/>
        <end position="753"/>
    </location>
</feature>
<evidence type="ECO:0000256" key="1">
    <source>
        <dbReference type="ARBA" id="ARBA00023054"/>
    </source>
</evidence>
<evidence type="ECO:0000313" key="5">
    <source>
        <dbReference type="Proteomes" id="UP000277204"/>
    </source>
</evidence>
<proteinExistence type="predicted"/>
<dbReference type="Proteomes" id="UP000277204">
    <property type="component" value="Unassembled WGS sequence"/>
</dbReference>
<sequence length="868" mass="101026">MFDHRNAVLPLPILAFTSASDGVQTSFYKESYSLLVSILKAYEDISSLSKEHKAIQTVEIDDSGLDHRLNNINKKYEAMKSLEILHAKQSFDDRLEQYKSEINERSQIEIEKQARLISIVCLRKSLDFSQSCCIFLISEFRQNELNSLKSELEEEFQKRLLQNTQRLQEEFEIRCQSLNEQEVLLREKYSLFQQKEEREAFVRRQALQAELDAIQLVKTQLDQEKIQIDKLLHKDYEKNELELKKRENLLEIREKTFESEIHEHVNQSNLFLLTSTTDFELFLFSDRIRMEDEVKLMKQRKELELQSIQLSENQKMLEEKLKTVEQLKQELLKQQNKFTEMEIVSYDTIKTQNEVFKAEISNLQKQLKNSLTELEEQKQIAASATTELSVLKVVKQETEKLMNTLNNDHTVIIQEKFTLQKKLNEQKNEIYELMERLSSYEGGNKQNHAQTTEVSSVGHWSTVNQNVNNPQILTEAERRSIYEECNLSFSSDLSHESMIDTKKSGKSFTVPIQLSTDPKFDHWSKRLELSRRRMTQLQLVNEEFDSIYEEWKSVDLKEFLSKIHSDLPSFLNAHELNQPIKLKEDNLSDQIDMVNTDTKSDPVKLGPNDDCSEIIWHHNPLDQQVEMNPCHENEYLASFTKANPESKNMKIGFEQNNQNAQLHSSARIIPDFSASSSSIDTPKSKKLELKKSSNETLSISSHKPIKSSSTVTHHSFKKTSIDHLSSYRSKSVLSTESISQTESAESKTSRNSQTNSLANEMLNRTISCQFNKNDNENKSVCSEQNNNENEEQKEFLNSNQNKLNDEIANNNHNNDTIENGFPLLLETSRYEGKHRNLIKCLLLKRNLFSTCYCFYVAHITSCFVSFEK</sequence>
<feature type="compositionally biased region" description="Basic and acidic residues" evidence="3">
    <location>
        <begin position="682"/>
        <end position="693"/>
    </location>
</feature>
<dbReference type="GO" id="GO:0005856">
    <property type="term" value="C:cytoskeleton"/>
    <property type="evidence" value="ECO:0007669"/>
    <property type="project" value="TreeGrafter"/>
</dbReference>
<keyword evidence="5" id="KW-1185">Reference proteome</keyword>
<evidence type="ECO:0000256" key="3">
    <source>
        <dbReference type="SAM" id="MobiDB-lite"/>
    </source>
</evidence>
<protein>
    <submittedName>
        <fullName evidence="4">Uncharacterized protein</fullName>
    </submittedName>
</protein>
<keyword evidence="1 2" id="KW-0175">Coiled coil</keyword>
<gene>
    <name evidence="4" type="ORF">SMRZ_LOCUS3086</name>
</gene>
<dbReference type="AlphaFoldDB" id="A0A183LH11"/>
<feature type="compositionally biased region" description="Polar residues" evidence="3">
    <location>
        <begin position="722"/>
        <end position="743"/>
    </location>
</feature>
<reference evidence="4 5" key="1">
    <citation type="submission" date="2018-11" db="EMBL/GenBank/DDBJ databases">
        <authorList>
            <consortium name="Pathogen Informatics"/>
        </authorList>
    </citation>
    <scope>NUCLEOTIDE SEQUENCE [LARGE SCALE GENOMIC DNA]</scope>
    <source>
        <strain evidence="4 5">Zambia</strain>
    </source>
</reference>
<accession>A0A183LH11</accession>
<organism evidence="4 5">
    <name type="scientific">Schistosoma margrebowiei</name>
    <dbReference type="NCBI Taxonomy" id="48269"/>
    <lineage>
        <taxon>Eukaryota</taxon>
        <taxon>Metazoa</taxon>
        <taxon>Spiralia</taxon>
        <taxon>Lophotrochozoa</taxon>
        <taxon>Platyhelminthes</taxon>
        <taxon>Trematoda</taxon>
        <taxon>Digenea</taxon>
        <taxon>Strigeidida</taxon>
        <taxon>Schistosomatoidea</taxon>
        <taxon>Schistosomatidae</taxon>
        <taxon>Schistosoma</taxon>
    </lineage>
</organism>